<name>A0A0S4LE53_9BACT</name>
<keyword evidence="2" id="KW-1185">Reference proteome</keyword>
<reference evidence="2" key="1">
    <citation type="submission" date="2015-10" db="EMBL/GenBank/DDBJ databases">
        <authorList>
            <person name="Luecker S."/>
            <person name="Luecker S."/>
        </authorList>
    </citation>
    <scope>NUCLEOTIDE SEQUENCE [LARGE SCALE GENOMIC DNA]</scope>
</reference>
<dbReference type="AlphaFoldDB" id="A0A0S4LE53"/>
<dbReference type="EMBL" id="CZPZ01000012">
    <property type="protein sequence ID" value="CUS34941.1"/>
    <property type="molecule type" value="Genomic_DNA"/>
</dbReference>
<proteinExistence type="predicted"/>
<organism evidence="1 2">
    <name type="scientific">Candidatus Nitrospira nitrificans</name>
    <dbReference type="NCBI Taxonomy" id="1742973"/>
    <lineage>
        <taxon>Bacteria</taxon>
        <taxon>Pseudomonadati</taxon>
        <taxon>Nitrospirota</taxon>
        <taxon>Nitrospiria</taxon>
        <taxon>Nitrospirales</taxon>
        <taxon>Nitrospiraceae</taxon>
        <taxon>Nitrospira</taxon>
    </lineage>
</organism>
<protein>
    <submittedName>
        <fullName evidence="1">Uncharacterized protein</fullName>
    </submittedName>
</protein>
<dbReference type="Proteomes" id="UP000198736">
    <property type="component" value="Unassembled WGS sequence"/>
</dbReference>
<accession>A0A0S4LE53</accession>
<evidence type="ECO:0000313" key="2">
    <source>
        <dbReference type="Proteomes" id="UP000198736"/>
    </source>
</evidence>
<gene>
    <name evidence="1" type="ORF">COMA2_20003</name>
</gene>
<sequence>MNRIEVRGENQRRCRLKWPSVRKRCSDHIMVRAAQCLKGLLRDGEVYVGELVVQIGFCLLKTDRRGERMPLSNQAVEIFFESIAINGHVRLRDD</sequence>
<evidence type="ECO:0000313" key="1">
    <source>
        <dbReference type="EMBL" id="CUS34941.1"/>
    </source>
</evidence>